<feature type="transmembrane region" description="Helical" evidence="1">
    <location>
        <begin position="86"/>
        <end position="105"/>
    </location>
</feature>
<sequence>MEAFEERERGLRIKGSWSAVWFDVVPHILGFLSDLGGCCGVDCSVHGHCPAIMVVCGGVHALGLLQMISCYSSFLDEVTFIKHSLMWALLLPLWVVVGLPGDVLLELSDMVVTTAGGLFCPISFSLVLKILLSPHCGMCIGVHRGAQVTGGTGSVQTGVHVGCRIKVSPYPFQLELPLLMVEKLLL</sequence>
<accession>A0A7J0G1S3</accession>
<dbReference type="EMBL" id="BJWL01000017">
    <property type="protein sequence ID" value="GFZ04735.1"/>
    <property type="molecule type" value="Genomic_DNA"/>
</dbReference>
<keyword evidence="3" id="KW-1185">Reference proteome</keyword>
<protein>
    <submittedName>
        <fullName evidence="2">Xanthine/uracil permease family protein</fullName>
    </submittedName>
</protein>
<evidence type="ECO:0000313" key="3">
    <source>
        <dbReference type="Proteomes" id="UP000585474"/>
    </source>
</evidence>
<proteinExistence type="predicted"/>
<dbReference type="AlphaFoldDB" id="A0A7J0G1S3"/>
<reference evidence="2 3" key="1">
    <citation type="submission" date="2019-07" db="EMBL/GenBank/DDBJ databases">
        <title>De Novo Assembly of kiwifruit Actinidia rufa.</title>
        <authorList>
            <person name="Sugita-Konishi S."/>
            <person name="Sato K."/>
            <person name="Mori E."/>
            <person name="Abe Y."/>
            <person name="Kisaki G."/>
            <person name="Hamano K."/>
            <person name="Suezawa K."/>
            <person name="Otani M."/>
            <person name="Fukuda T."/>
            <person name="Manabe T."/>
            <person name="Gomi K."/>
            <person name="Tabuchi M."/>
            <person name="Akimitsu K."/>
            <person name="Kataoka I."/>
        </authorList>
    </citation>
    <scope>NUCLEOTIDE SEQUENCE [LARGE SCALE GENOMIC DNA]</scope>
    <source>
        <strain evidence="3">cv. Fuchu</strain>
    </source>
</reference>
<name>A0A7J0G1S3_9ERIC</name>
<keyword evidence="1" id="KW-1133">Transmembrane helix</keyword>
<comment type="caution">
    <text evidence="2">The sequence shown here is derived from an EMBL/GenBank/DDBJ whole genome shotgun (WGS) entry which is preliminary data.</text>
</comment>
<feature type="transmembrane region" description="Helical" evidence="1">
    <location>
        <begin position="111"/>
        <end position="132"/>
    </location>
</feature>
<dbReference type="Proteomes" id="UP000585474">
    <property type="component" value="Unassembled WGS sequence"/>
</dbReference>
<gene>
    <name evidence="2" type="ORF">Acr_17g0003070</name>
</gene>
<evidence type="ECO:0000256" key="1">
    <source>
        <dbReference type="SAM" id="Phobius"/>
    </source>
</evidence>
<keyword evidence="1" id="KW-0472">Membrane</keyword>
<keyword evidence="1" id="KW-0812">Transmembrane</keyword>
<organism evidence="2 3">
    <name type="scientific">Actinidia rufa</name>
    <dbReference type="NCBI Taxonomy" id="165716"/>
    <lineage>
        <taxon>Eukaryota</taxon>
        <taxon>Viridiplantae</taxon>
        <taxon>Streptophyta</taxon>
        <taxon>Embryophyta</taxon>
        <taxon>Tracheophyta</taxon>
        <taxon>Spermatophyta</taxon>
        <taxon>Magnoliopsida</taxon>
        <taxon>eudicotyledons</taxon>
        <taxon>Gunneridae</taxon>
        <taxon>Pentapetalae</taxon>
        <taxon>asterids</taxon>
        <taxon>Ericales</taxon>
        <taxon>Actinidiaceae</taxon>
        <taxon>Actinidia</taxon>
    </lineage>
</organism>
<evidence type="ECO:0000313" key="2">
    <source>
        <dbReference type="EMBL" id="GFZ04735.1"/>
    </source>
</evidence>